<keyword evidence="1" id="KW-0812">Transmembrane</keyword>
<comment type="caution">
    <text evidence="2">The sequence shown here is derived from an EMBL/GenBank/DDBJ whole genome shotgun (WGS) entry which is preliminary data.</text>
</comment>
<keyword evidence="1" id="KW-0472">Membrane</keyword>
<evidence type="ECO:0000256" key="1">
    <source>
        <dbReference type="SAM" id="Phobius"/>
    </source>
</evidence>
<dbReference type="AlphaFoldDB" id="X6LXZ4"/>
<sequence length="109" mass="13002">MAIFEYFAVANVTINMYVCVCVAIKYTKIVDKDNMYINICSYLSWINNCNLKKLIYCAIYFEEKNAEYDYRILRIIKLFSNYSKADKRLQVMYSYSCDMTKKKKKKGNL</sequence>
<reference evidence="2 3" key="1">
    <citation type="journal article" date="2013" name="Curr. Biol.">
        <title>The Genome of the Foraminiferan Reticulomyxa filosa.</title>
        <authorList>
            <person name="Glockner G."/>
            <person name="Hulsmann N."/>
            <person name="Schleicher M."/>
            <person name="Noegel A.A."/>
            <person name="Eichinger L."/>
            <person name="Gallinger C."/>
            <person name="Pawlowski J."/>
            <person name="Sierra R."/>
            <person name="Euteneuer U."/>
            <person name="Pillet L."/>
            <person name="Moustafa A."/>
            <person name="Platzer M."/>
            <person name="Groth M."/>
            <person name="Szafranski K."/>
            <person name="Schliwa M."/>
        </authorList>
    </citation>
    <scope>NUCLEOTIDE SEQUENCE [LARGE SCALE GENOMIC DNA]</scope>
</reference>
<name>X6LXZ4_RETFI</name>
<proteinExistence type="predicted"/>
<organism evidence="2 3">
    <name type="scientific">Reticulomyxa filosa</name>
    <dbReference type="NCBI Taxonomy" id="46433"/>
    <lineage>
        <taxon>Eukaryota</taxon>
        <taxon>Sar</taxon>
        <taxon>Rhizaria</taxon>
        <taxon>Retaria</taxon>
        <taxon>Foraminifera</taxon>
        <taxon>Monothalamids</taxon>
        <taxon>Reticulomyxidae</taxon>
        <taxon>Reticulomyxa</taxon>
    </lineage>
</organism>
<dbReference type="Proteomes" id="UP000023152">
    <property type="component" value="Unassembled WGS sequence"/>
</dbReference>
<accession>X6LXZ4</accession>
<dbReference type="EMBL" id="ASPP01027099">
    <property type="protein sequence ID" value="ETO06474.1"/>
    <property type="molecule type" value="Genomic_DNA"/>
</dbReference>
<keyword evidence="1" id="KW-1133">Transmembrane helix</keyword>
<gene>
    <name evidence="2" type="ORF">RFI_30918</name>
</gene>
<evidence type="ECO:0000313" key="2">
    <source>
        <dbReference type="EMBL" id="ETO06474.1"/>
    </source>
</evidence>
<keyword evidence="3" id="KW-1185">Reference proteome</keyword>
<feature type="transmembrane region" description="Helical" evidence="1">
    <location>
        <begin position="6"/>
        <end position="26"/>
    </location>
</feature>
<protein>
    <submittedName>
        <fullName evidence="2">Uncharacterized protein</fullName>
    </submittedName>
</protein>
<evidence type="ECO:0000313" key="3">
    <source>
        <dbReference type="Proteomes" id="UP000023152"/>
    </source>
</evidence>